<comment type="function">
    <text evidence="1">Intake of glucose and galactose.</text>
</comment>
<dbReference type="NCBIfam" id="TIGR01272">
    <property type="entry name" value="gluP"/>
    <property type="match status" value="1"/>
</dbReference>
<keyword evidence="5 8" id="KW-0812">Transmembrane</keyword>
<dbReference type="GO" id="GO:0005354">
    <property type="term" value="F:galactose transmembrane transporter activity"/>
    <property type="evidence" value="ECO:0007669"/>
    <property type="project" value="InterPro"/>
</dbReference>
<keyword evidence="4" id="KW-1003">Cell membrane</keyword>
<feature type="transmembrane region" description="Helical" evidence="8">
    <location>
        <begin position="387"/>
        <end position="406"/>
    </location>
</feature>
<feature type="domain" description="Major facilitator superfamily (MFS) profile" evidence="9">
    <location>
        <begin position="18"/>
        <end position="442"/>
    </location>
</feature>
<proteinExistence type="inferred from homology"/>
<accession>A0A512RDX1</accession>
<feature type="transmembrane region" description="Helical" evidence="8">
    <location>
        <begin position="199"/>
        <end position="216"/>
    </location>
</feature>
<evidence type="ECO:0000256" key="2">
    <source>
        <dbReference type="ARBA" id="ARBA00004429"/>
    </source>
</evidence>
<evidence type="ECO:0000256" key="6">
    <source>
        <dbReference type="ARBA" id="ARBA00022989"/>
    </source>
</evidence>
<sequence length="442" mass="47704">MNDKSATVAAPRGNYKQAMAIIATLFFIFGFVTWLNSVLIPFLKQACELSDSAAYLVATAFYISYFVMAYPSSFILRKIGFPRGMSVGLLTIAAGSLIFIPAAQLRSYPVFLIGLFVQGTGLALLQTASNPYVTIIGPIESAAKRISIMGICNKIAGMIGILVLVKLLFSDTIEISHKIDSLTGAAKEAELDLLASRLIMPYAIMAVVLVLLAIFVRRAHLPEINQEEDELPKLDVEEGKPVPAVAPGVDVYGRTSLFQIPYLLLGALCIFVYVGVEVLAIDTLALYGEYNGLAKDVASNLSIYCLVAFTIGYLIGVVAVPKYITQKKALITCAILGVVFTLGALLTTGMTSIVFIILMSFAHSLMWPGIWPLAINKLGPFTKQGSALMVMGIAGGAILPPVYGLIVEAMDNNRQLPYAIMIPCYLYILYFAYAGHKKGLPV</sequence>
<keyword evidence="7 8" id="KW-0472">Membrane</keyword>
<feature type="transmembrane region" description="Helical" evidence="8">
    <location>
        <begin position="146"/>
        <end position="169"/>
    </location>
</feature>
<feature type="transmembrane region" description="Helical" evidence="8">
    <location>
        <begin position="108"/>
        <end position="125"/>
    </location>
</feature>
<feature type="transmembrane region" description="Helical" evidence="8">
    <location>
        <begin position="52"/>
        <end position="72"/>
    </location>
</feature>
<reference evidence="10 11" key="1">
    <citation type="submission" date="2019-07" db="EMBL/GenBank/DDBJ databases">
        <title>Whole genome shotgun sequence of Chitinophaga cymbidii NBRC 109752.</title>
        <authorList>
            <person name="Hosoyama A."/>
            <person name="Uohara A."/>
            <person name="Ohji S."/>
            <person name="Ichikawa N."/>
        </authorList>
    </citation>
    <scope>NUCLEOTIDE SEQUENCE [LARGE SCALE GENOMIC DNA]</scope>
    <source>
        <strain evidence="10 11">NBRC 109752</strain>
    </source>
</reference>
<dbReference type="OrthoDB" id="9795150at2"/>
<comment type="caution">
    <text evidence="10">The sequence shown here is derived from an EMBL/GenBank/DDBJ whole genome shotgun (WGS) entry which is preliminary data.</text>
</comment>
<dbReference type="EMBL" id="BKAU01000001">
    <property type="protein sequence ID" value="GEP93895.1"/>
    <property type="molecule type" value="Genomic_DNA"/>
</dbReference>
<evidence type="ECO:0000256" key="3">
    <source>
        <dbReference type="ARBA" id="ARBA00009120"/>
    </source>
</evidence>
<organism evidence="10 11">
    <name type="scientific">Chitinophaga cymbidii</name>
    <dbReference type="NCBI Taxonomy" id="1096750"/>
    <lineage>
        <taxon>Bacteria</taxon>
        <taxon>Pseudomonadati</taxon>
        <taxon>Bacteroidota</taxon>
        <taxon>Chitinophagia</taxon>
        <taxon>Chitinophagales</taxon>
        <taxon>Chitinophagaceae</taxon>
        <taxon>Chitinophaga</taxon>
    </lineage>
</organism>
<dbReference type="Gene3D" id="1.20.1250.20">
    <property type="entry name" value="MFS general substrate transporter like domains"/>
    <property type="match status" value="2"/>
</dbReference>
<protein>
    <submittedName>
        <fullName evidence="10">Glucose/galactose MFS transporter</fullName>
    </submittedName>
</protein>
<dbReference type="InterPro" id="IPR050375">
    <property type="entry name" value="MFS_TsgA-like"/>
</dbReference>
<evidence type="ECO:0000259" key="9">
    <source>
        <dbReference type="PROSITE" id="PS50850"/>
    </source>
</evidence>
<evidence type="ECO:0000256" key="1">
    <source>
        <dbReference type="ARBA" id="ARBA00003321"/>
    </source>
</evidence>
<keyword evidence="11" id="KW-1185">Reference proteome</keyword>
<dbReference type="InterPro" id="IPR036259">
    <property type="entry name" value="MFS_trans_sf"/>
</dbReference>
<evidence type="ECO:0000256" key="5">
    <source>
        <dbReference type="ARBA" id="ARBA00022692"/>
    </source>
</evidence>
<feature type="transmembrane region" description="Helical" evidence="8">
    <location>
        <begin position="329"/>
        <end position="347"/>
    </location>
</feature>
<dbReference type="GO" id="GO:1904659">
    <property type="term" value="P:D-glucose transmembrane transport"/>
    <property type="evidence" value="ECO:0007669"/>
    <property type="project" value="InterPro"/>
</dbReference>
<evidence type="ECO:0000256" key="7">
    <source>
        <dbReference type="ARBA" id="ARBA00023136"/>
    </source>
</evidence>
<feature type="transmembrane region" description="Helical" evidence="8">
    <location>
        <begin position="418"/>
        <end position="436"/>
    </location>
</feature>
<dbReference type="Proteomes" id="UP000321436">
    <property type="component" value="Unassembled WGS sequence"/>
</dbReference>
<dbReference type="GO" id="GO:0005886">
    <property type="term" value="C:plasma membrane"/>
    <property type="evidence" value="ECO:0007669"/>
    <property type="project" value="UniProtKB-SubCell"/>
</dbReference>
<dbReference type="PROSITE" id="PS50850">
    <property type="entry name" value="MFS"/>
    <property type="match status" value="1"/>
</dbReference>
<feature type="transmembrane region" description="Helical" evidence="8">
    <location>
        <begin position="262"/>
        <end position="281"/>
    </location>
</feature>
<comment type="subcellular location">
    <subcellularLocation>
        <location evidence="2">Cell inner membrane</location>
        <topology evidence="2">Multi-pass membrane protein</topology>
    </subcellularLocation>
</comment>
<name>A0A512RDX1_9BACT</name>
<gene>
    <name evidence="10" type="ORF">CCY01nite_01550</name>
</gene>
<dbReference type="InterPro" id="IPR020846">
    <property type="entry name" value="MFS_dom"/>
</dbReference>
<dbReference type="InterPro" id="IPR005964">
    <property type="entry name" value="Glc/Gal_transptr_bac"/>
</dbReference>
<dbReference type="PANTHER" id="PTHR43702:SF12">
    <property type="entry name" value="N-ACETYL GLUCOSAMINE TRANSPORTER NAGP"/>
    <property type="match status" value="1"/>
</dbReference>
<dbReference type="PANTHER" id="PTHR43702">
    <property type="entry name" value="L-FUCOSE-PROTON SYMPORTER"/>
    <property type="match status" value="1"/>
</dbReference>
<feature type="transmembrane region" description="Helical" evidence="8">
    <location>
        <begin position="20"/>
        <end position="40"/>
    </location>
</feature>
<dbReference type="CDD" id="cd17394">
    <property type="entry name" value="MFS_FucP_like"/>
    <property type="match status" value="1"/>
</dbReference>
<dbReference type="RefSeq" id="WP_146857401.1">
    <property type="nucleotide sequence ID" value="NZ_BKAU01000001.1"/>
</dbReference>
<feature type="transmembrane region" description="Helical" evidence="8">
    <location>
        <begin position="84"/>
        <end position="102"/>
    </location>
</feature>
<dbReference type="InterPro" id="IPR011701">
    <property type="entry name" value="MFS"/>
</dbReference>
<evidence type="ECO:0000313" key="10">
    <source>
        <dbReference type="EMBL" id="GEP93895.1"/>
    </source>
</evidence>
<dbReference type="AlphaFoldDB" id="A0A512RDX1"/>
<evidence type="ECO:0000256" key="8">
    <source>
        <dbReference type="SAM" id="Phobius"/>
    </source>
</evidence>
<dbReference type="GO" id="GO:0055056">
    <property type="term" value="F:D-glucose transmembrane transporter activity"/>
    <property type="evidence" value="ECO:0007669"/>
    <property type="project" value="InterPro"/>
</dbReference>
<feature type="transmembrane region" description="Helical" evidence="8">
    <location>
        <begin position="301"/>
        <end position="320"/>
    </location>
</feature>
<evidence type="ECO:0000256" key="4">
    <source>
        <dbReference type="ARBA" id="ARBA00022475"/>
    </source>
</evidence>
<comment type="similarity">
    <text evidence="3">Belongs to the major facilitator superfamily. FHS transporter (TC 2.A.1.7) family.</text>
</comment>
<dbReference type="SUPFAM" id="SSF103473">
    <property type="entry name" value="MFS general substrate transporter"/>
    <property type="match status" value="1"/>
</dbReference>
<evidence type="ECO:0000313" key="11">
    <source>
        <dbReference type="Proteomes" id="UP000321436"/>
    </source>
</evidence>
<dbReference type="Pfam" id="PF07690">
    <property type="entry name" value="MFS_1"/>
    <property type="match status" value="1"/>
</dbReference>
<keyword evidence="6 8" id="KW-1133">Transmembrane helix</keyword>